<reference evidence="1 2" key="1">
    <citation type="submission" date="2017-05" db="EMBL/GenBank/DDBJ databases">
        <title>Vagococcus spp. assemblies.</title>
        <authorList>
            <person name="Gulvik C.A."/>
        </authorList>
    </citation>
    <scope>NUCLEOTIDE SEQUENCE [LARGE SCALE GENOMIC DNA]</scope>
    <source>
        <strain evidence="1 2">SS1714</strain>
    </source>
</reference>
<dbReference type="AlphaFoldDB" id="A0A430B553"/>
<evidence type="ECO:0000313" key="2">
    <source>
        <dbReference type="Proteomes" id="UP000288028"/>
    </source>
</evidence>
<dbReference type="OrthoDB" id="2200317at2"/>
<name>A0A430B553_9ENTE</name>
<protein>
    <submittedName>
        <fullName evidence="1">Uncharacterized protein</fullName>
    </submittedName>
</protein>
<dbReference type="EMBL" id="NGKB01000005">
    <property type="protein sequence ID" value="RSU15457.1"/>
    <property type="molecule type" value="Genomic_DNA"/>
</dbReference>
<proteinExistence type="predicted"/>
<dbReference type="Proteomes" id="UP000288028">
    <property type="component" value="Unassembled WGS sequence"/>
</dbReference>
<evidence type="ECO:0000313" key="1">
    <source>
        <dbReference type="EMBL" id="RSU15457.1"/>
    </source>
</evidence>
<comment type="caution">
    <text evidence="1">The sequence shown here is derived from an EMBL/GenBank/DDBJ whole genome shotgun (WGS) entry which is preliminary data.</text>
</comment>
<dbReference type="RefSeq" id="WP_126793354.1">
    <property type="nucleotide sequence ID" value="NZ_CP060720.1"/>
</dbReference>
<sequence length="91" mass="10128">MKRLLLLLFKIGLVFLICYAILTPEGSVRFAALRNGDFKSATTSSVSEISDNGKIAVYQLNKTIENKTGTTACFQTKNKLAFYWSTHLSAF</sequence>
<dbReference type="GeneID" id="95580788"/>
<accession>A0A430B553</accession>
<keyword evidence="2" id="KW-1185">Reference proteome</keyword>
<gene>
    <name evidence="1" type="ORF">CBF28_06940</name>
</gene>
<organism evidence="1 2">
    <name type="scientific">Vagococcus carniphilus</name>
    <dbReference type="NCBI Taxonomy" id="218144"/>
    <lineage>
        <taxon>Bacteria</taxon>
        <taxon>Bacillati</taxon>
        <taxon>Bacillota</taxon>
        <taxon>Bacilli</taxon>
        <taxon>Lactobacillales</taxon>
        <taxon>Enterococcaceae</taxon>
        <taxon>Vagococcus</taxon>
    </lineage>
</organism>